<keyword evidence="4 8" id="KW-0819">tRNA processing</keyword>
<dbReference type="HAMAP" id="MF_01161">
    <property type="entry name" value="tRNA_Ile_lys_synt"/>
    <property type="match status" value="1"/>
</dbReference>
<dbReference type="PANTHER" id="PTHR43033:SF1">
    <property type="entry name" value="TRNA(ILE)-LYSIDINE SYNTHASE-RELATED"/>
    <property type="match status" value="1"/>
</dbReference>
<comment type="subcellular location">
    <subcellularLocation>
        <location evidence="1 8">Cytoplasm</location>
    </subcellularLocation>
</comment>
<dbReference type="InterPro" id="IPR012094">
    <property type="entry name" value="tRNA_Ile_lys_synt"/>
</dbReference>
<reference evidence="10 11" key="1">
    <citation type="submission" date="2019-03" db="EMBL/GenBank/DDBJ databases">
        <title>Genomic Encyclopedia of Type Strains, Phase IV (KMG-IV): sequencing the most valuable type-strain genomes for metagenomic binning, comparative biology and taxonomic classification.</title>
        <authorList>
            <person name="Goeker M."/>
        </authorList>
    </citation>
    <scope>NUCLEOTIDE SEQUENCE [LARGE SCALE GENOMIC DNA]</scope>
    <source>
        <strain evidence="10 11">DSM 16326</strain>
    </source>
</reference>
<proteinExistence type="inferred from homology"/>
<dbReference type="SMART" id="SM00977">
    <property type="entry name" value="TilS_C"/>
    <property type="match status" value="1"/>
</dbReference>
<comment type="function">
    <text evidence="8">Ligates lysine onto the cytidine present at position 34 of the AUA codon-specific tRNA(Ile) that contains the anticodon CAU, in an ATP-dependent manner. Cytidine is converted to lysidine, thus changing the amino acid specificity of the tRNA from methionine to isoleucine.</text>
</comment>
<evidence type="ECO:0000256" key="7">
    <source>
        <dbReference type="ARBA" id="ARBA00048539"/>
    </source>
</evidence>
<dbReference type="NCBIfam" id="TIGR02432">
    <property type="entry name" value="lysidine_TilS_N"/>
    <property type="match status" value="1"/>
</dbReference>
<dbReference type="Gene3D" id="1.20.59.20">
    <property type="match status" value="1"/>
</dbReference>
<dbReference type="InterPro" id="IPR012796">
    <property type="entry name" value="Lysidine-tRNA-synth_C"/>
</dbReference>
<evidence type="ECO:0000256" key="5">
    <source>
        <dbReference type="ARBA" id="ARBA00022741"/>
    </source>
</evidence>
<gene>
    <name evidence="8" type="primary">tilS</name>
    <name evidence="10" type="ORF">EDC23_2305</name>
</gene>
<evidence type="ECO:0000256" key="6">
    <source>
        <dbReference type="ARBA" id="ARBA00022840"/>
    </source>
</evidence>
<keyword evidence="6 8" id="KW-0067">ATP-binding</keyword>
<feature type="binding site" evidence="8">
    <location>
        <begin position="26"/>
        <end position="31"/>
    </location>
    <ligand>
        <name>ATP</name>
        <dbReference type="ChEBI" id="CHEBI:30616"/>
    </ligand>
</feature>
<keyword evidence="11" id="KW-1185">Reference proteome</keyword>
<dbReference type="GO" id="GO:0032267">
    <property type="term" value="F:tRNA(Ile)-lysidine synthase activity"/>
    <property type="evidence" value="ECO:0007669"/>
    <property type="project" value="UniProtKB-EC"/>
</dbReference>
<dbReference type="AlphaFoldDB" id="A0A4R8ISH8"/>
<dbReference type="PANTHER" id="PTHR43033">
    <property type="entry name" value="TRNA(ILE)-LYSIDINE SYNTHASE-RELATED"/>
    <property type="match status" value="1"/>
</dbReference>
<comment type="catalytic activity">
    <reaction evidence="7 8">
        <text>cytidine(34) in tRNA(Ile2) + L-lysine + ATP = lysidine(34) in tRNA(Ile2) + AMP + diphosphate + H(+)</text>
        <dbReference type="Rhea" id="RHEA:43744"/>
        <dbReference type="Rhea" id="RHEA-COMP:10625"/>
        <dbReference type="Rhea" id="RHEA-COMP:10670"/>
        <dbReference type="ChEBI" id="CHEBI:15378"/>
        <dbReference type="ChEBI" id="CHEBI:30616"/>
        <dbReference type="ChEBI" id="CHEBI:32551"/>
        <dbReference type="ChEBI" id="CHEBI:33019"/>
        <dbReference type="ChEBI" id="CHEBI:82748"/>
        <dbReference type="ChEBI" id="CHEBI:83665"/>
        <dbReference type="ChEBI" id="CHEBI:456215"/>
        <dbReference type="EC" id="6.3.4.19"/>
    </reaction>
</comment>
<evidence type="ECO:0000256" key="8">
    <source>
        <dbReference type="HAMAP-Rule" id="MF_01161"/>
    </source>
</evidence>
<protein>
    <recommendedName>
        <fullName evidence="8">tRNA(Ile)-lysidine synthase</fullName>
        <ecNumber evidence="8">6.3.4.19</ecNumber>
    </recommendedName>
    <alternativeName>
        <fullName evidence="8">tRNA(Ile)-2-lysyl-cytidine synthase</fullName>
    </alternativeName>
    <alternativeName>
        <fullName evidence="8">tRNA(Ile)-lysidine synthetase</fullName>
    </alternativeName>
</protein>
<comment type="caution">
    <text evidence="10">The sequence shown here is derived from an EMBL/GenBank/DDBJ whole genome shotgun (WGS) entry which is preliminary data.</text>
</comment>
<feature type="domain" description="Lysidine-tRNA(Ile) synthetase C-terminal" evidence="9">
    <location>
        <begin position="367"/>
        <end position="438"/>
    </location>
</feature>
<dbReference type="Proteomes" id="UP000294914">
    <property type="component" value="Unassembled WGS sequence"/>
</dbReference>
<dbReference type="InterPro" id="IPR014729">
    <property type="entry name" value="Rossmann-like_a/b/a_fold"/>
</dbReference>
<name>A0A4R8ISH8_9GAMM</name>
<evidence type="ECO:0000256" key="1">
    <source>
        <dbReference type="ARBA" id="ARBA00004496"/>
    </source>
</evidence>
<dbReference type="InterPro" id="IPR015262">
    <property type="entry name" value="tRNA_Ile_lys_synt_subst-bd"/>
</dbReference>
<dbReference type="RefSeq" id="WP_134084630.1">
    <property type="nucleotide sequence ID" value="NZ_SOQX01000006.1"/>
</dbReference>
<dbReference type="CDD" id="cd01992">
    <property type="entry name" value="TilS_N"/>
    <property type="match status" value="1"/>
</dbReference>
<evidence type="ECO:0000256" key="3">
    <source>
        <dbReference type="ARBA" id="ARBA00022598"/>
    </source>
</evidence>
<dbReference type="GO" id="GO:0006400">
    <property type="term" value="P:tRNA modification"/>
    <property type="evidence" value="ECO:0007669"/>
    <property type="project" value="UniProtKB-UniRule"/>
</dbReference>
<dbReference type="NCBIfam" id="TIGR02433">
    <property type="entry name" value="lysidine_TilS_C"/>
    <property type="match status" value="1"/>
</dbReference>
<evidence type="ECO:0000256" key="4">
    <source>
        <dbReference type="ARBA" id="ARBA00022694"/>
    </source>
</evidence>
<dbReference type="SUPFAM" id="SSF82829">
    <property type="entry name" value="MesJ substrate recognition domain-like"/>
    <property type="match status" value="1"/>
</dbReference>
<evidence type="ECO:0000256" key="2">
    <source>
        <dbReference type="ARBA" id="ARBA00022490"/>
    </source>
</evidence>
<dbReference type="GO" id="GO:0005737">
    <property type="term" value="C:cytoplasm"/>
    <property type="evidence" value="ECO:0007669"/>
    <property type="project" value="UniProtKB-SubCell"/>
</dbReference>
<keyword evidence="3 8" id="KW-0436">Ligase</keyword>
<dbReference type="InterPro" id="IPR011063">
    <property type="entry name" value="TilS/TtcA_N"/>
</dbReference>
<dbReference type="InterPro" id="IPR012795">
    <property type="entry name" value="tRNA_Ile_lys_synt_N"/>
</dbReference>
<dbReference type="OrthoDB" id="9807403at2"/>
<keyword evidence="2 8" id="KW-0963">Cytoplasm</keyword>
<evidence type="ECO:0000259" key="9">
    <source>
        <dbReference type="SMART" id="SM00977"/>
    </source>
</evidence>
<dbReference type="Gene3D" id="3.40.50.620">
    <property type="entry name" value="HUPs"/>
    <property type="match status" value="1"/>
</dbReference>
<comment type="domain">
    <text evidence="8">The N-terminal region contains the highly conserved SGGXDS motif, predicted to be a P-loop motif involved in ATP binding.</text>
</comment>
<sequence>MTFSAAQLRDQLAQLPPASRYRVAYSGGCDSHVLLHALADLREQLAVPLEAIHINHGLAEHADAWAAHCRQVCAALDMPLVEVTVHAHPGLGESPEAAAREARYSAWRQLLQAGDGLLLAQHQDDQAETVLLQLLRGSGVKGLAAMPASTPLADGWLGRPLLGYTRAALRRYAGDHDLHWIEDPSNFDTDLDRNYLRHELWPPLQQRWPSAALTLSRAARHQGEAAGLLDELGELDYRHCQGESPDSLRLAPLQALNPPRQRNLLRYWLAQQRGLPLPDSTHLNRILDEVLYAAPDAMPQVGWAGVEVRRYADHLYAMANRPDSPPPPSQPWDPLHQPVLELDGQFLHAEPCQGQGLSRRAIVQHGLQIAFRQGGESCRPAGRGHRHELKKLLQEWRVPPWQRQRIPLILIDGQIAQVVDYCLCEPFAAGENEPGLLITRRASPVI</sequence>
<accession>A0A4R8ISH8</accession>
<comment type="similarity">
    <text evidence="8">Belongs to the tRNA(Ile)-lysidine synthase family.</text>
</comment>
<dbReference type="Pfam" id="PF01171">
    <property type="entry name" value="ATP_bind_3"/>
    <property type="match status" value="1"/>
</dbReference>
<dbReference type="Pfam" id="PF09179">
    <property type="entry name" value="TilS"/>
    <property type="match status" value="1"/>
</dbReference>
<dbReference type="EC" id="6.3.4.19" evidence="8"/>
<dbReference type="EMBL" id="SOQX01000006">
    <property type="protein sequence ID" value="TDY00133.1"/>
    <property type="molecule type" value="Genomic_DNA"/>
</dbReference>
<keyword evidence="5 8" id="KW-0547">Nucleotide-binding</keyword>
<organism evidence="10 11">
    <name type="scientific">Thiohalophilus thiocyanatoxydans</name>
    <dbReference type="NCBI Taxonomy" id="381308"/>
    <lineage>
        <taxon>Bacteria</taxon>
        <taxon>Pseudomonadati</taxon>
        <taxon>Pseudomonadota</taxon>
        <taxon>Gammaproteobacteria</taxon>
        <taxon>Thiohalomonadales</taxon>
        <taxon>Thiohalophilaceae</taxon>
        <taxon>Thiohalophilus</taxon>
    </lineage>
</organism>
<dbReference type="Pfam" id="PF11734">
    <property type="entry name" value="TilS_C"/>
    <property type="match status" value="1"/>
</dbReference>
<evidence type="ECO:0000313" key="10">
    <source>
        <dbReference type="EMBL" id="TDY00133.1"/>
    </source>
</evidence>
<dbReference type="SUPFAM" id="SSF56037">
    <property type="entry name" value="PheT/TilS domain"/>
    <property type="match status" value="1"/>
</dbReference>
<dbReference type="GO" id="GO:0005524">
    <property type="term" value="F:ATP binding"/>
    <property type="evidence" value="ECO:0007669"/>
    <property type="project" value="UniProtKB-UniRule"/>
</dbReference>
<evidence type="ECO:0000313" key="11">
    <source>
        <dbReference type="Proteomes" id="UP000294914"/>
    </source>
</evidence>
<dbReference type="SUPFAM" id="SSF52402">
    <property type="entry name" value="Adenine nucleotide alpha hydrolases-like"/>
    <property type="match status" value="1"/>
</dbReference>